<evidence type="ECO:0000313" key="1">
    <source>
        <dbReference type="EMBL" id="KHS40910.1"/>
    </source>
</evidence>
<reference evidence="2" key="1">
    <citation type="submission" date="2015-04" db="EMBL/GenBank/DDBJ databases">
        <title>Genome sequencing of pathogens of bean.</title>
        <authorList>
            <person name="Harrison J.W."/>
            <person name="Aritua V."/>
            <person name="Sapp M."/>
            <person name="Smith J."/>
            <person name="Studholme D.J."/>
        </authorList>
    </citation>
    <scope>NUCLEOTIDE SEQUENCE [LARGE SCALE GENOMIC DNA]</scope>
    <source>
        <strain evidence="2">NCPPB 1138</strain>
    </source>
</reference>
<proteinExistence type="predicted"/>
<dbReference type="Proteomes" id="UP000031180">
    <property type="component" value="Unassembled WGS sequence"/>
</dbReference>
<organism evidence="1 2">
    <name type="scientific">Xanthomonas campestris pv. phaseoli</name>
    <dbReference type="NCBI Taxonomy" id="317013"/>
    <lineage>
        <taxon>Bacteria</taxon>
        <taxon>Pseudomonadati</taxon>
        <taxon>Pseudomonadota</taxon>
        <taxon>Gammaproteobacteria</taxon>
        <taxon>Lysobacterales</taxon>
        <taxon>Lysobacteraceae</taxon>
        <taxon>Xanthomonas</taxon>
    </lineage>
</organism>
<dbReference type="EMBL" id="JWTI02000140">
    <property type="protein sequence ID" value="KHS40910.1"/>
    <property type="molecule type" value="Genomic_DNA"/>
</dbReference>
<accession>A0AB34QSR8</accession>
<sequence length="31" mass="3386">MATLPVALPFGPHQRVHASTRVRRVAYPDAA</sequence>
<gene>
    <name evidence="1" type="ORF">RN20_00840</name>
</gene>
<comment type="caution">
    <text evidence="1">The sequence shown here is derived from an EMBL/GenBank/DDBJ whole genome shotgun (WGS) entry which is preliminary data.</text>
</comment>
<protein>
    <submittedName>
        <fullName evidence="1">Uncharacterized protein</fullName>
    </submittedName>
</protein>
<dbReference type="AlphaFoldDB" id="A0AB34QSR8"/>
<evidence type="ECO:0000313" key="2">
    <source>
        <dbReference type="Proteomes" id="UP000031180"/>
    </source>
</evidence>
<name>A0AB34QSR8_XANCH</name>